<name>L7VZJ7_9BACT</name>
<accession>L7VZJ7</accession>
<organism evidence="2">
    <name type="scientific">uncultured bacterium A1Q1_fos_1053</name>
    <dbReference type="NCBI Taxonomy" id="1256539"/>
    <lineage>
        <taxon>Bacteria</taxon>
        <taxon>environmental samples</taxon>
    </lineage>
</organism>
<evidence type="ECO:0000256" key="1">
    <source>
        <dbReference type="SAM" id="MobiDB-lite"/>
    </source>
</evidence>
<evidence type="ECO:0000313" key="2">
    <source>
        <dbReference type="EMBL" id="AGC71595.1"/>
    </source>
</evidence>
<feature type="region of interest" description="Disordered" evidence="1">
    <location>
        <begin position="46"/>
        <end position="73"/>
    </location>
</feature>
<sequence length="73" mass="8065">MAVSAEELHALVDQLAPQDREEVAAVILDFTTGQATEISSELKELVHSRASDTDPSHWVSEDEDDARLDRLFG</sequence>
<proteinExistence type="predicted"/>
<dbReference type="EMBL" id="JX649877">
    <property type="protein sequence ID" value="AGC71595.1"/>
    <property type="molecule type" value="Genomic_DNA"/>
</dbReference>
<reference evidence="2" key="1">
    <citation type="submission" date="2012-09" db="EMBL/GenBank/DDBJ databases">
        <title>Metagenomic Characterization of a Microbial Community in Wastewater Detects High Levels of Antibiotic Resistance.</title>
        <authorList>
            <person name="Abrams M."/>
            <person name="Caldwell A."/>
            <person name="Vandaei E."/>
            <person name="Lee W."/>
            <person name="Perrott J."/>
            <person name="Khan S.Y."/>
            <person name="Ta J."/>
            <person name="Romero D."/>
            <person name="Nguyen V."/>
            <person name="Pourmand N."/>
            <person name="Ouverney C.C."/>
        </authorList>
    </citation>
    <scope>NUCLEOTIDE SEQUENCE</scope>
</reference>
<protein>
    <submittedName>
        <fullName evidence="2">Uncharacterized protein</fullName>
    </submittedName>
</protein>
<feature type="compositionally biased region" description="Basic and acidic residues" evidence="1">
    <location>
        <begin position="46"/>
        <end position="55"/>
    </location>
</feature>
<dbReference type="AlphaFoldDB" id="L7VZJ7"/>